<dbReference type="Proteomes" id="UP000799444">
    <property type="component" value="Unassembled WGS sequence"/>
</dbReference>
<feature type="region of interest" description="Disordered" evidence="1">
    <location>
        <begin position="436"/>
        <end position="457"/>
    </location>
</feature>
<dbReference type="EMBL" id="ML996151">
    <property type="protein sequence ID" value="KAF2734210.1"/>
    <property type="molecule type" value="Genomic_DNA"/>
</dbReference>
<comment type="caution">
    <text evidence="4">The sequence shown here is derived from an EMBL/GenBank/DDBJ whole genome shotgun (WGS) entry which is preliminary data.</text>
</comment>
<feature type="compositionally biased region" description="Polar residues" evidence="1">
    <location>
        <begin position="443"/>
        <end position="452"/>
    </location>
</feature>
<feature type="compositionally biased region" description="Basic and acidic residues" evidence="1">
    <location>
        <begin position="686"/>
        <end position="701"/>
    </location>
</feature>
<feature type="domain" description="PX" evidence="2">
    <location>
        <begin position="363"/>
        <end position="435"/>
    </location>
</feature>
<feature type="compositionally biased region" description="Low complexity" evidence="1">
    <location>
        <begin position="587"/>
        <end position="598"/>
    </location>
</feature>
<dbReference type="InterPro" id="IPR047168">
    <property type="entry name" value="LEC1-like"/>
</dbReference>
<dbReference type="PANTHER" id="PTHR47185:SF2">
    <property type="entry name" value="FUNGAL PROTEIN"/>
    <property type="match status" value="1"/>
</dbReference>
<sequence length="726" mass="80795">MAPPPLSASQTHALFDILIHHQLYGEIEAFKYPDAIESYGFPFRKEDGIQTTSPLLQTMLNKFVLRLPGLKSLDESVWQEKIAILVKKLGEAELSESYDKGAIGARKALATAISAILEYVARGMLGGWPRRTKQEHEEREYDTSKPEDILQAFDDATKEVVYGNLLEEAFRKTAETGKLEDHTSMVKATHEYIILNLASFFHHIFIMSPDGQYILRLLENIHRLIPYYVVKQTLRVGNAATMVNGMVRLVLTKLSVTAVTNWIGLTNNTNDGMNLMQQIISTVMAWDTGEFQKRAQKLESHRDAPDKKVYKAIKTFVYASREVHDTARHISIQESKSITAVILETSDPPVETTDLTEHQHEVATEYYSTMLSIRDREELTKVLCKLQPDVLTSATREVVAAFDPVIREVHNAVNLSDTVTDAENFITDLIKISKPKRSGLGSRPTSRTNTEPASAASVTDLEGFGKGGVPTVEDYVNLFRKHCTSSHKFLHQITKNAPELANQYLDYAKSCAAEFRIHDSPSTSLENAGEGNVESGGAGNMTAPLHSLFATLSADEQTELKSLLDHHAKHLTKLKATSHSRLKSIMTPSRPTSSSTSSKPPPSPCHPRGNTHGPGMYLSRWHALIDSTLITPATLAGPVRRGYEVKGELDGKGLKTDTLLNSLRHKRTTSKGKDNGINIAEGLGDSTERRERKRDGKEEESTTRVWDCMMGGWVPFTRGLEVMRAY</sequence>
<feature type="domain" description="PX-associated" evidence="3">
    <location>
        <begin position="4"/>
        <end position="122"/>
    </location>
</feature>
<feature type="region of interest" description="Disordered" evidence="1">
    <location>
        <begin position="574"/>
        <end position="614"/>
    </location>
</feature>
<dbReference type="AlphaFoldDB" id="A0A9P4QXD2"/>
<evidence type="ECO:0000259" key="2">
    <source>
        <dbReference type="Pfam" id="PF12825"/>
    </source>
</evidence>
<dbReference type="PANTHER" id="PTHR47185">
    <property type="entry name" value="PX DOMAIN-CONTAINING PROTEIN YPR097W"/>
    <property type="match status" value="1"/>
</dbReference>
<name>A0A9P4QXD2_9PLEO</name>
<dbReference type="Pfam" id="PF12828">
    <property type="entry name" value="PXB"/>
    <property type="match status" value="1"/>
</dbReference>
<evidence type="ECO:0000259" key="3">
    <source>
        <dbReference type="Pfam" id="PF12828"/>
    </source>
</evidence>
<dbReference type="GO" id="GO:0035091">
    <property type="term" value="F:phosphatidylinositol binding"/>
    <property type="evidence" value="ECO:0007669"/>
    <property type="project" value="TreeGrafter"/>
</dbReference>
<reference evidence="4" key="1">
    <citation type="journal article" date="2020" name="Stud. Mycol.">
        <title>101 Dothideomycetes genomes: a test case for predicting lifestyles and emergence of pathogens.</title>
        <authorList>
            <person name="Haridas S."/>
            <person name="Albert R."/>
            <person name="Binder M."/>
            <person name="Bloem J."/>
            <person name="Labutti K."/>
            <person name="Salamov A."/>
            <person name="Andreopoulos B."/>
            <person name="Baker S."/>
            <person name="Barry K."/>
            <person name="Bills G."/>
            <person name="Bluhm B."/>
            <person name="Cannon C."/>
            <person name="Castanera R."/>
            <person name="Culley D."/>
            <person name="Daum C."/>
            <person name="Ezra D."/>
            <person name="Gonzalez J."/>
            <person name="Henrissat B."/>
            <person name="Kuo A."/>
            <person name="Liang C."/>
            <person name="Lipzen A."/>
            <person name="Lutzoni F."/>
            <person name="Magnuson J."/>
            <person name="Mondo S."/>
            <person name="Nolan M."/>
            <person name="Ohm R."/>
            <person name="Pangilinan J."/>
            <person name="Park H.-J."/>
            <person name="Ramirez L."/>
            <person name="Alfaro M."/>
            <person name="Sun H."/>
            <person name="Tritt A."/>
            <person name="Yoshinaga Y."/>
            <person name="Zwiers L.-H."/>
            <person name="Turgeon B."/>
            <person name="Goodwin S."/>
            <person name="Spatafora J."/>
            <person name="Crous P."/>
            <person name="Grigoriev I."/>
        </authorList>
    </citation>
    <scope>NUCLEOTIDE SEQUENCE</scope>
    <source>
        <strain evidence="4">CBS 125425</strain>
    </source>
</reference>
<evidence type="ECO:0000256" key="1">
    <source>
        <dbReference type="SAM" id="MobiDB-lite"/>
    </source>
</evidence>
<proteinExistence type="predicted"/>
<dbReference type="InterPro" id="IPR024554">
    <property type="entry name" value="LEC1-like_C"/>
</dbReference>
<feature type="domain" description="PX" evidence="2">
    <location>
        <begin position="166"/>
        <end position="354"/>
    </location>
</feature>
<protein>
    <recommendedName>
        <fullName evidence="6">Px domain containing protein</fullName>
    </recommendedName>
</protein>
<evidence type="ECO:0000313" key="4">
    <source>
        <dbReference type="EMBL" id="KAF2734210.1"/>
    </source>
</evidence>
<keyword evidence="5" id="KW-1185">Reference proteome</keyword>
<dbReference type="Pfam" id="PF12825">
    <property type="entry name" value="DUF3818"/>
    <property type="match status" value="2"/>
</dbReference>
<accession>A0A9P4QXD2</accession>
<dbReference type="InterPro" id="IPR024555">
    <property type="entry name" value="PX-associated"/>
</dbReference>
<dbReference type="OrthoDB" id="2117459at2759"/>
<evidence type="ECO:0000313" key="5">
    <source>
        <dbReference type="Proteomes" id="UP000799444"/>
    </source>
</evidence>
<feature type="region of interest" description="Disordered" evidence="1">
    <location>
        <begin position="666"/>
        <end position="701"/>
    </location>
</feature>
<organism evidence="4 5">
    <name type="scientific">Polyplosphaeria fusca</name>
    <dbReference type="NCBI Taxonomy" id="682080"/>
    <lineage>
        <taxon>Eukaryota</taxon>
        <taxon>Fungi</taxon>
        <taxon>Dikarya</taxon>
        <taxon>Ascomycota</taxon>
        <taxon>Pezizomycotina</taxon>
        <taxon>Dothideomycetes</taxon>
        <taxon>Pleosporomycetidae</taxon>
        <taxon>Pleosporales</taxon>
        <taxon>Tetraplosphaeriaceae</taxon>
        <taxon>Polyplosphaeria</taxon>
    </lineage>
</organism>
<evidence type="ECO:0008006" key="6">
    <source>
        <dbReference type="Google" id="ProtNLM"/>
    </source>
</evidence>
<gene>
    <name evidence="4" type="ORF">EJ04DRAFT_437544</name>
</gene>